<dbReference type="PANTHER" id="PTHR11579:SF0">
    <property type="entry name" value="PROTEIN-L-ISOASPARTATE(D-ASPARTATE) O-METHYLTRANSFERASE"/>
    <property type="match status" value="1"/>
</dbReference>
<evidence type="ECO:0000256" key="5">
    <source>
        <dbReference type="ARBA" id="ARBA00022490"/>
    </source>
</evidence>
<reference evidence="12 13" key="1">
    <citation type="submission" date="2022-03" db="EMBL/GenBank/DDBJ databases">
        <title>Complete genome of Streptomyces rimosus ssp. rimosus R7 (=ATCC 10970).</title>
        <authorList>
            <person name="Beganovic S."/>
            <person name="Ruckert C."/>
            <person name="Busche T."/>
            <person name="Kalinowski J."/>
            <person name="Wittmann C."/>
        </authorList>
    </citation>
    <scope>NUCLEOTIDE SEQUENCE [LARGE SCALE GENOMIC DNA]</scope>
    <source>
        <strain evidence="12 13">R7</strain>
    </source>
</reference>
<comment type="similarity">
    <text evidence="2">Belongs to the methyltransferase superfamily. L-isoaspartyl/D-aspartyl protein methyltransferase family.</text>
</comment>
<dbReference type="EC" id="2.1.1.77" evidence="3"/>
<dbReference type="GO" id="GO:0032259">
    <property type="term" value="P:methylation"/>
    <property type="evidence" value="ECO:0007669"/>
    <property type="project" value="UniProtKB-KW"/>
</dbReference>
<dbReference type="GO" id="GO:0004719">
    <property type="term" value="F:protein-L-isoaspartate (D-aspartate) O-methyltransferase activity"/>
    <property type="evidence" value="ECO:0007669"/>
    <property type="project" value="UniProtKB-EC"/>
</dbReference>
<evidence type="ECO:0000313" key="12">
    <source>
        <dbReference type="EMBL" id="UNZ04220.1"/>
    </source>
</evidence>
<dbReference type="Gene3D" id="3.40.50.150">
    <property type="entry name" value="Vaccinia Virus protein VP39"/>
    <property type="match status" value="1"/>
</dbReference>
<evidence type="ECO:0000313" key="13">
    <source>
        <dbReference type="Proteomes" id="UP000829494"/>
    </source>
</evidence>
<dbReference type="Pfam" id="PF01135">
    <property type="entry name" value="PCMT"/>
    <property type="match status" value="1"/>
</dbReference>
<keyword evidence="5" id="KW-0963">Cytoplasm</keyword>
<name>A0ABY3Z1L9_STRRM</name>
<evidence type="ECO:0000256" key="9">
    <source>
        <dbReference type="ARBA" id="ARBA00030757"/>
    </source>
</evidence>
<evidence type="ECO:0000256" key="10">
    <source>
        <dbReference type="ARBA" id="ARBA00031323"/>
    </source>
</evidence>
<evidence type="ECO:0000256" key="1">
    <source>
        <dbReference type="ARBA" id="ARBA00004496"/>
    </source>
</evidence>
<comment type="subcellular location">
    <subcellularLocation>
        <location evidence="1">Cytoplasm</location>
    </subcellularLocation>
</comment>
<dbReference type="CDD" id="cd02440">
    <property type="entry name" value="AdoMet_MTases"/>
    <property type="match status" value="1"/>
</dbReference>
<dbReference type="GeneID" id="66856687"/>
<dbReference type="EMBL" id="CP094298">
    <property type="protein sequence ID" value="UNZ04220.1"/>
    <property type="molecule type" value="Genomic_DNA"/>
</dbReference>
<sequence length="340" mass="37415">MAPAGRLRQGRDAWFSAAYSDRTLVTALDPATAEPVGDRTWTGLPTSSGTAPHLVAGMLEELDVRDGHRVWDIGTGTGYLTALLCTRLGSRLVHSSDIAPALSEAARTRLASLGLTPHLSVHDARYAHSEHPGRPGRPGFDRVIATCSVRSIPDAWLRRTRTGGAVLTDLDLGIEGGLVRVTVDGRHAAGRFTRTTARFMAARGDAHTYFRERRPPYAPEAATRPTTVTAADLRTHYPFRLLLAFHLPYAELVYHCAADGALSLQIQRDGTWARSPITGERPGSVTYGGARDLWATVEAAWRWWNEHGRPAQDRFGYACEPDGRHHVWHIPDGRRWDLTP</sequence>
<evidence type="ECO:0000256" key="8">
    <source>
        <dbReference type="ARBA" id="ARBA00022691"/>
    </source>
</evidence>
<dbReference type="Proteomes" id="UP000829494">
    <property type="component" value="Chromosome"/>
</dbReference>
<keyword evidence="7 12" id="KW-0808">Transferase</keyword>
<protein>
    <recommendedName>
        <fullName evidence="4">Protein-L-isoaspartate O-methyltransferase</fullName>
        <ecNumber evidence="3">2.1.1.77</ecNumber>
    </recommendedName>
    <alternativeName>
        <fullName evidence="11">L-isoaspartyl protein carboxyl methyltransferase</fullName>
    </alternativeName>
    <alternativeName>
        <fullName evidence="9">Protein L-isoaspartyl methyltransferase</fullName>
    </alternativeName>
    <alternativeName>
        <fullName evidence="10">Protein-beta-aspartate methyltransferase</fullName>
    </alternativeName>
</protein>
<evidence type="ECO:0000256" key="4">
    <source>
        <dbReference type="ARBA" id="ARBA00013346"/>
    </source>
</evidence>
<gene>
    <name evidence="12" type="primary">pcm8</name>
    <name evidence="12" type="ORF">SRIMR7_18855</name>
</gene>
<keyword evidence="13" id="KW-1185">Reference proteome</keyword>
<organism evidence="12 13">
    <name type="scientific">Streptomyces rimosus subsp. rimosus</name>
    <dbReference type="NCBI Taxonomy" id="132474"/>
    <lineage>
        <taxon>Bacteria</taxon>
        <taxon>Bacillati</taxon>
        <taxon>Actinomycetota</taxon>
        <taxon>Actinomycetes</taxon>
        <taxon>Kitasatosporales</taxon>
        <taxon>Streptomycetaceae</taxon>
        <taxon>Streptomyces</taxon>
    </lineage>
</organism>
<accession>A0ABY3Z1L9</accession>
<proteinExistence type="inferred from homology"/>
<keyword evidence="6 12" id="KW-0489">Methyltransferase</keyword>
<dbReference type="RefSeq" id="WP_003983532.1">
    <property type="nucleotide sequence ID" value="NZ_CP043497.1"/>
</dbReference>
<dbReference type="InterPro" id="IPR029063">
    <property type="entry name" value="SAM-dependent_MTases_sf"/>
</dbReference>
<keyword evidence="8" id="KW-0949">S-adenosyl-L-methionine</keyword>
<dbReference type="PANTHER" id="PTHR11579">
    <property type="entry name" value="PROTEIN-L-ISOASPARTATE O-METHYLTRANSFERASE"/>
    <property type="match status" value="1"/>
</dbReference>
<evidence type="ECO:0000256" key="7">
    <source>
        <dbReference type="ARBA" id="ARBA00022679"/>
    </source>
</evidence>
<evidence type="ECO:0000256" key="2">
    <source>
        <dbReference type="ARBA" id="ARBA00005369"/>
    </source>
</evidence>
<evidence type="ECO:0000256" key="11">
    <source>
        <dbReference type="ARBA" id="ARBA00031350"/>
    </source>
</evidence>
<evidence type="ECO:0000256" key="3">
    <source>
        <dbReference type="ARBA" id="ARBA00011890"/>
    </source>
</evidence>
<dbReference type="InterPro" id="IPR000682">
    <property type="entry name" value="PCMT"/>
</dbReference>
<evidence type="ECO:0000256" key="6">
    <source>
        <dbReference type="ARBA" id="ARBA00022603"/>
    </source>
</evidence>
<dbReference type="SUPFAM" id="SSF53335">
    <property type="entry name" value="S-adenosyl-L-methionine-dependent methyltransferases"/>
    <property type="match status" value="1"/>
</dbReference>